<dbReference type="GO" id="GO:0008936">
    <property type="term" value="F:nicotinamidase activity"/>
    <property type="evidence" value="ECO:0007669"/>
    <property type="project" value="InterPro"/>
</dbReference>
<dbReference type="PANTHER" id="PTHR47297:SF2">
    <property type="entry name" value="OS02G0606800 PROTEIN"/>
    <property type="match status" value="1"/>
</dbReference>
<dbReference type="STRING" id="1458985.BJP34_29445"/>
<dbReference type="InterPro" id="IPR044717">
    <property type="entry name" value="NIC1"/>
</dbReference>
<name>A0A1D8TZD6_9CYAN</name>
<dbReference type="Gene3D" id="3.40.50.850">
    <property type="entry name" value="Isochorismatase-like"/>
    <property type="match status" value="1"/>
</dbReference>
<dbReference type="RefSeq" id="WP_070395413.1">
    <property type="nucleotide sequence ID" value="NZ_CP017599.1"/>
</dbReference>
<dbReference type="InterPro" id="IPR000868">
    <property type="entry name" value="Isochorismatase-like_dom"/>
</dbReference>
<dbReference type="KEGG" id="mpro:BJP34_29445"/>
<protein>
    <submittedName>
        <fullName evidence="2">Isochorismatase</fullName>
    </submittedName>
</protein>
<gene>
    <name evidence="2" type="ORF">BJP34_29445</name>
</gene>
<dbReference type="GO" id="GO:0019365">
    <property type="term" value="P:pyridine nucleotide salvage"/>
    <property type="evidence" value="ECO:0007669"/>
    <property type="project" value="InterPro"/>
</dbReference>
<organism evidence="2 3">
    <name type="scientific">Moorena producens PAL-8-15-08-1</name>
    <dbReference type="NCBI Taxonomy" id="1458985"/>
    <lineage>
        <taxon>Bacteria</taxon>
        <taxon>Bacillati</taxon>
        <taxon>Cyanobacteriota</taxon>
        <taxon>Cyanophyceae</taxon>
        <taxon>Coleofasciculales</taxon>
        <taxon>Coleofasciculaceae</taxon>
        <taxon>Moorena</taxon>
    </lineage>
</organism>
<dbReference type="Pfam" id="PF00857">
    <property type="entry name" value="Isochorismatase"/>
    <property type="match status" value="1"/>
</dbReference>
<proteinExistence type="predicted"/>
<dbReference type="AlphaFoldDB" id="A0A1D8TZD6"/>
<dbReference type="CDD" id="cd00431">
    <property type="entry name" value="cysteine_hydrolases"/>
    <property type="match status" value="1"/>
</dbReference>
<evidence type="ECO:0000313" key="3">
    <source>
        <dbReference type="Proteomes" id="UP000177870"/>
    </source>
</evidence>
<dbReference type="InterPro" id="IPR036380">
    <property type="entry name" value="Isochorismatase-like_sf"/>
</dbReference>
<reference evidence="3" key="1">
    <citation type="submission" date="2016-10" db="EMBL/GenBank/DDBJ databases">
        <title>Comparative genomics uncovers the prolific and rare metabolic potential of the cyanobacterial genus Moorea.</title>
        <authorList>
            <person name="Leao T."/>
            <person name="Castelao G."/>
            <person name="Korobeynikov A."/>
            <person name="Monroe E.A."/>
            <person name="Podell S."/>
            <person name="Glukhov E."/>
            <person name="Allen E."/>
            <person name="Gerwick W.H."/>
            <person name="Gerwick L."/>
        </authorList>
    </citation>
    <scope>NUCLEOTIDE SEQUENCE [LARGE SCALE GENOMIC DNA]</scope>
    <source>
        <strain evidence="3">PAL-8-15-08-1</strain>
    </source>
</reference>
<dbReference type="OrthoDB" id="9796485at2"/>
<evidence type="ECO:0000313" key="2">
    <source>
        <dbReference type="EMBL" id="AOX03020.1"/>
    </source>
</evidence>
<accession>A0A1D8TZD6</accession>
<dbReference type="PANTHER" id="PTHR47297">
    <property type="match status" value="1"/>
</dbReference>
<feature type="domain" description="Isochorismatase-like" evidence="1">
    <location>
        <begin position="34"/>
        <end position="213"/>
    </location>
</feature>
<dbReference type="Proteomes" id="UP000177870">
    <property type="component" value="Chromosome"/>
</dbReference>
<sequence length="249" mass="26961">MVTSLTTSDATLAAIEAALPIDPQPYTIGDRPTGLIVVDVLNGFCTVGFGPLAPTEPNQQIATMVSESDRLAKAFTAKGWPVLAFLDTHEPGKPEPPYPPHCEKGSGEEKLVPELEWLETHPHATLIKKDCINGFIGSMDVDTGNNSLIRWINQHKLEVLVVVGICTDICVMDFVVTMLSARNHDMVPTLKDIAVYTEGCSTFDLSAEMAAQQGLPKTAIHPQEIAHHVGLYTMAERGAFIASTINLPF</sequence>
<dbReference type="EMBL" id="CP017599">
    <property type="protein sequence ID" value="AOX03020.1"/>
    <property type="molecule type" value="Genomic_DNA"/>
</dbReference>
<evidence type="ECO:0000259" key="1">
    <source>
        <dbReference type="Pfam" id="PF00857"/>
    </source>
</evidence>
<dbReference type="SUPFAM" id="SSF52499">
    <property type="entry name" value="Isochorismatase-like hydrolases"/>
    <property type="match status" value="1"/>
</dbReference>